<dbReference type="AlphaFoldDB" id="A0A6J3MAH2"/>
<dbReference type="RefSeq" id="XP_033461894.1">
    <property type="nucleotide sequence ID" value="XM_033604144.1"/>
</dbReference>
<dbReference type="Proteomes" id="UP000504637">
    <property type="component" value="Unplaced"/>
</dbReference>
<dbReference type="OrthoDB" id="5273928at2759"/>
<dbReference type="GeneID" id="54361944"/>
<reference evidence="2" key="1">
    <citation type="submission" date="2020-01" db="EMBL/GenBank/DDBJ databases">
        <authorList>
            <consortium name="DOE Joint Genome Institute"/>
            <person name="Haridas S."/>
            <person name="Albert R."/>
            <person name="Binder M."/>
            <person name="Bloem J."/>
            <person name="Labutti K."/>
            <person name="Salamov A."/>
            <person name="Andreopoulos B."/>
            <person name="Baker S.E."/>
            <person name="Barry K."/>
            <person name="Bills G."/>
            <person name="Bluhm B.H."/>
            <person name="Cannon C."/>
            <person name="Castanera R."/>
            <person name="Culley D.E."/>
            <person name="Daum C."/>
            <person name="Ezra D."/>
            <person name="Gonzalez J.B."/>
            <person name="Henrissat B."/>
            <person name="Kuo A."/>
            <person name="Liang C."/>
            <person name="Lipzen A."/>
            <person name="Lutzoni F."/>
            <person name="Magnuson J."/>
            <person name="Mondo S."/>
            <person name="Nolan M."/>
            <person name="Ohm R."/>
            <person name="Pangilinan J."/>
            <person name="Park H.-J."/>
            <person name="Ramirez L."/>
            <person name="Alfaro M."/>
            <person name="Sun H."/>
            <person name="Tritt A."/>
            <person name="Yoshinaga Y."/>
            <person name="Zwiers L.-H."/>
            <person name="Turgeon B.G."/>
            <person name="Goodwin S.B."/>
            <person name="Spatafora J.W."/>
            <person name="Crous P.W."/>
            <person name="Grigoriev I.V."/>
        </authorList>
    </citation>
    <scope>NUCLEOTIDE SEQUENCE</scope>
    <source>
        <strain evidence="2">CBS 342.82</strain>
    </source>
</reference>
<keyword evidence="1" id="KW-1185">Reference proteome</keyword>
<organism evidence="2">
    <name type="scientific">Dissoconium aciculare CBS 342.82</name>
    <dbReference type="NCBI Taxonomy" id="1314786"/>
    <lineage>
        <taxon>Eukaryota</taxon>
        <taxon>Fungi</taxon>
        <taxon>Dikarya</taxon>
        <taxon>Ascomycota</taxon>
        <taxon>Pezizomycotina</taxon>
        <taxon>Dothideomycetes</taxon>
        <taxon>Dothideomycetidae</taxon>
        <taxon>Mycosphaerellales</taxon>
        <taxon>Dissoconiaceae</taxon>
        <taxon>Dissoconium</taxon>
    </lineage>
</organism>
<proteinExistence type="predicted"/>
<reference evidence="2" key="3">
    <citation type="submission" date="2025-08" db="UniProtKB">
        <authorList>
            <consortium name="RefSeq"/>
        </authorList>
    </citation>
    <scope>IDENTIFICATION</scope>
    <source>
        <strain evidence="2">CBS 342.82</strain>
    </source>
</reference>
<protein>
    <submittedName>
        <fullName evidence="2">Uncharacterized protein</fullName>
    </submittedName>
</protein>
<accession>A0A6J3MAH2</accession>
<evidence type="ECO:0000313" key="1">
    <source>
        <dbReference type="Proteomes" id="UP000504637"/>
    </source>
</evidence>
<sequence>MPYDEHSGQVFSETIVSAPRRLIKTTQSQKRLRSQPHAHGARSLRKIALQTTLRNVRGITVEVLQCLDVLMVEQLWTAIQNA</sequence>
<gene>
    <name evidence="2" type="ORF">K489DRAFT_377385</name>
</gene>
<reference evidence="2" key="2">
    <citation type="submission" date="2020-04" db="EMBL/GenBank/DDBJ databases">
        <authorList>
            <consortium name="NCBI Genome Project"/>
        </authorList>
    </citation>
    <scope>NUCLEOTIDE SEQUENCE</scope>
    <source>
        <strain evidence="2">CBS 342.82</strain>
    </source>
</reference>
<evidence type="ECO:0000313" key="2">
    <source>
        <dbReference type="RefSeq" id="XP_033461894.1"/>
    </source>
</evidence>
<name>A0A6J3MAH2_9PEZI</name>